<reference evidence="2 3" key="1">
    <citation type="journal article" date="2016" name="Genome Biol. Evol.">
        <title>Divergent and convergent evolution of fungal pathogenicity.</title>
        <authorList>
            <person name="Shang Y."/>
            <person name="Xiao G."/>
            <person name="Zheng P."/>
            <person name="Cen K."/>
            <person name="Zhan S."/>
            <person name="Wang C."/>
        </authorList>
    </citation>
    <scope>NUCLEOTIDE SEQUENCE [LARGE SCALE GENOMIC DNA]</scope>
    <source>
        <strain evidence="2 3">ARSEF 7405</strain>
    </source>
</reference>
<name>A0A168A6U4_9EURO</name>
<evidence type="ECO:0000313" key="2">
    <source>
        <dbReference type="EMBL" id="KZZ93541.1"/>
    </source>
</evidence>
<protein>
    <submittedName>
        <fullName evidence="2">Uncharacterized protein</fullName>
    </submittedName>
</protein>
<keyword evidence="3" id="KW-1185">Reference proteome</keyword>
<organism evidence="2 3">
    <name type="scientific">Ascosphaera apis ARSEF 7405</name>
    <dbReference type="NCBI Taxonomy" id="392613"/>
    <lineage>
        <taxon>Eukaryota</taxon>
        <taxon>Fungi</taxon>
        <taxon>Dikarya</taxon>
        <taxon>Ascomycota</taxon>
        <taxon>Pezizomycotina</taxon>
        <taxon>Eurotiomycetes</taxon>
        <taxon>Eurotiomycetidae</taxon>
        <taxon>Onygenales</taxon>
        <taxon>Ascosphaeraceae</taxon>
        <taxon>Ascosphaera</taxon>
    </lineage>
</organism>
<evidence type="ECO:0000313" key="3">
    <source>
        <dbReference type="Proteomes" id="UP000242877"/>
    </source>
</evidence>
<proteinExistence type="predicted"/>
<dbReference type="VEuPathDB" id="FungiDB:AAP_02333"/>
<feature type="compositionally biased region" description="Low complexity" evidence="1">
    <location>
        <begin position="78"/>
        <end position="113"/>
    </location>
</feature>
<feature type="compositionally biased region" description="Polar residues" evidence="1">
    <location>
        <begin position="13"/>
        <end position="43"/>
    </location>
</feature>
<comment type="caution">
    <text evidence="2">The sequence shown here is derived from an EMBL/GenBank/DDBJ whole genome shotgun (WGS) entry which is preliminary data.</text>
</comment>
<dbReference type="AlphaFoldDB" id="A0A168A6U4"/>
<feature type="region of interest" description="Disordered" evidence="1">
    <location>
        <begin position="1"/>
        <end position="46"/>
    </location>
</feature>
<dbReference type="Proteomes" id="UP000242877">
    <property type="component" value="Unassembled WGS sequence"/>
</dbReference>
<dbReference type="EMBL" id="AZGZ01000008">
    <property type="protein sequence ID" value="KZZ93541.1"/>
    <property type="molecule type" value="Genomic_DNA"/>
</dbReference>
<accession>A0A168A6U4</accession>
<gene>
    <name evidence="2" type="ORF">AAP_02333</name>
</gene>
<feature type="region of interest" description="Disordered" evidence="1">
    <location>
        <begin position="78"/>
        <end position="121"/>
    </location>
</feature>
<feature type="compositionally biased region" description="Acidic residues" evidence="1">
    <location>
        <begin position="1"/>
        <end position="11"/>
    </location>
</feature>
<sequence>MSASSDDEDFELLTSNVYKPPASKSTPSIIDDSAATTTIPSQHRQSEDYAAADYISSADSVSWSPIDESEELLPAATFTPFPVTTPSTAETTPTTSSAIQSASTPATAGTTTTYVKRPEDGFGSMLGSGGWKWNFDSIAEIAANTDE</sequence>
<evidence type="ECO:0000256" key="1">
    <source>
        <dbReference type="SAM" id="MobiDB-lite"/>
    </source>
</evidence>